<dbReference type="Pfam" id="PF04230">
    <property type="entry name" value="PS_pyruv_trans"/>
    <property type="match status" value="1"/>
</dbReference>
<keyword evidence="2" id="KW-0808">Transferase</keyword>
<evidence type="ECO:0000313" key="3">
    <source>
        <dbReference type="Proteomes" id="UP000182567"/>
    </source>
</evidence>
<protein>
    <submittedName>
        <fullName evidence="2">Polysaccharide pyruvyl transferase</fullName>
    </submittedName>
</protein>
<proteinExistence type="predicted"/>
<dbReference type="GeneID" id="46907252"/>
<dbReference type="InterPro" id="IPR007345">
    <property type="entry name" value="Polysacch_pyruvyl_Trfase"/>
</dbReference>
<dbReference type="OrthoDB" id="9799278at2"/>
<name>A0A1J0EFJ3_9PSED</name>
<feature type="domain" description="Polysaccharide pyruvyl transferase" evidence="1">
    <location>
        <begin position="14"/>
        <end position="302"/>
    </location>
</feature>
<reference evidence="3" key="1">
    <citation type="submission" date="2016-10" db="EMBL/GenBank/DDBJ databases">
        <title>Pseudomonas frederiksbergensis ERGS4:02 complete genome.</title>
        <authorList>
            <person name="Kumar R."/>
            <person name="Acharya V."/>
            <person name="Singh D."/>
        </authorList>
    </citation>
    <scope>NUCLEOTIDE SEQUENCE [LARGE SCALE GENOMIC DNA]</scope>
    <source>
        <strain evidence="3">ERGS4:02</strain>
    </source>
</reference>
<organism evidence="2 3">
    <name type="scientific">Pseudomonas frederiksbergensis</name>
    <dbReference type="NCBI Taxonomy" id="104087"/>
    <lineage>
        <taxon>Bacteria</taxon>
        <taxon>Pseudomonadati</taxon>
        <taxon>Pseudomonadota</taxon>
        <taxon>Gammaproteobacteria</taxon>
        <taxon>Pseudomonadales</taxon>
        <taxon>Pseudomonadaceae</taxon>
        <taxon>Pseudomonas</taxon>
    </lineage>
</organism>
<dbReference type="Proteomes" id="UP000182567">
    <property type="component" value="Chromosome"/>
</dbReference>
<accession>A0A1J0EFJ3</accession>
<sequence>MKIALITIHHANSYGGTLQALASQKVLSKYGDVKIIDYKSKALENTLKLIRVDSSPRSIFRAGKDFFRIIPRRRLIAKFRAFMRVNYNLTPACPDLQALQTLSSDFDCVVCGSDQIWNPAITGYLDLNYMLAFSRAKKKISFSSSAGSYCYSEEEVAKVRKALSTFDSISVREEDTARKLRSMLGNQKIDHTLDPTLMLNKQEWMQSLQLAGKTPGNSDKYILVYTLKKDALVRAAINRIRTVLGMRVVAIDQDPFLGYKSDRHIMDASPADYISLFANASFVITNSFHGTAFAVNFGIPFVTALPESGLNRIKGLLDKVDLADRLVSRVSEVDSVVGKSIDFTSSHEKLEALRWVTWRYLDGALSTNTAKKPIEMS</sequence>
<dbReference type="EMBL" id="CP017886">
    <property type="protein sequence ID" value="APC14817.1"/>
    <property type="molecule type" value="Genomic_DNA"/>
</dbReference>
<dbReference type="AlphaFoldDB" id="A0A1J0EFJ3"/>
<evidence type="ECO:0000259" key="1">
    <source>
        <dbReference type="Pfam" id="PF04230"/>
    </source>
</evidence>
<evidence type="ECO:0000313" key="2">
    <source>
        <dbReference type="EMBL" id="APC14817.1"/>
    </source>
</evidence>
<dbReference type="RefSeq" id="WP_071550806.1">
    <property type="nucleotide sequence ID" value="NZ_CP017886.1"/>
</dbReference>
<dbReference type="GO" id="GO:0016740">
    <property type="term" value="F:transferase activity"/>
    <property type="evidence" value="ECO:0007669"/>
    <property type="project" value="UniProtKB-KW"/>
</dbReference>
<gene>
    <name evidence="2" type="ORF">BLL42_03410</name>
</gene>